<proteinExistence type="predicted"/>
<protein>
    <submittedName>
        <fullName evidence="1">Uncharacterized protein</fullName>
    </submittedName>
</protein>
<sequence length="84" mass="9920">MAISLFELFYTERALGRGDKPKLASAERDGHSLRIVAALAPDCEKKLSRKWQKCDVFIMQQLELPNDFKRIKIHRQNRMREIFD</sequence>
<evidence type="ECO:0000313" key="2">
    <source>
        <dbReference type="Proteomes" id="UP000549052"/>
    </source>
</evidence>
<dbReference type="RefSeq" id="WP_182547293.1">
    <property type="nucleotide sequence ID" value="NZ_JACGXN010000001.1"/>
</dbReference>
<reference evidence="1 2" key="1">
    <citation type="submission" date="2020-07" db="EMBL/GenBank/DDBJ databases">
        <title>Genomic Encyclopedia of Type Strains, Phase IV (KMG-V): Genome sequencing to study the core and pangenomes of soil and plant-associated prokaryotes.</title>
        <authorList>
            <person name="Whitman W."/>
        </authorList>
    </citation>
    <scope>NUCLEOTIDE SEQUENCE [LARGE SCALE GENOMIC DNA]</scope>
    <source>
        <strain evidence="1 2">AN3</strain>
    </source>
</reference>
<accession>A0A839EFW5</accession>
<dbReference type="AlphaFoldDB" id="A0A839EFW5"/>
<keyword evidence="2" id="KW-1185">Reference proteome</keyword>
<dbReference type="Proteomes" id="UP000549052">
    <property type="component" value="Unassembled WGS sequence"/>
</dbReference>
<comment type="caution">
    <text evidence="1">The sequence shown here is derived from an EMBL/GenBank/DDBJ whole genome shotgun (WGS) entry which is preliminary data.</text>
</comment>
<name>A0A839EFW5_9HYPH</name>
<evidence type="ECO:0000313" key="1">
    <source>
        <dbReference type="EMBL" id="MBA8876494.1"/>
    </source>
</evidence>
<organism evidence="1 2">
    <name type="scientific">Phyllobacterium myrsinacearum</name>
    <dbReference type="NCBI Taxonomy" id="28101"/>
    <lineage>
        <taxon>Bacteria</taxon>
        <taxon>Pseudomonadati</taxon>
        <taxon>Pseudomonadota</taxon>
        <taxon>Alphaproteobacteria</taxon>
        <taxon>Hyphomicrobiales</taxon>
        <taxon>Phyllobacteriaceae</taxon>
        <taxon>Phyllobacterium</taxon>
    </lineage>
</organism>
<gene>
    <name evidence="1" type="ORF">FHW16_000176</name>
</gene>
<dbReference type="EMBL" id="JACGXN010000001">
    <property type="protein sequence ID" value="MBA8876494.1"/>
    <property type="molecule type" value="Genomic_DNA"/>
</dbReference>